<reference evidence="1 2" key="1">
    <citation type="submission" date="2019-02" db="EMBL/GenBank/DDBJ databases">
        <title>Deep-cultivation of Planctomycetes and their phenomic and genomic characterization uncovers novel biology.</title>
        <authorList>
            <person name="Wiegand S."/>
            <person name="Jogler M."/>
            <person name="Boedeker C."/>
            <person name="Pinto D."/>
            <person name="Vollmers J."/>
            <person name="Rivas-Marin E."/>
            <person name="Kohn T."/>
            <person name="Peeters S.H."/>
            <person name="Heuer A."/>
            <person name="Rast P."/>
            <person name="Oberbeckmann S."/>
            <person name="Bunk B."/>
            <person name="Jeske O."/>
            <person name="Meyerdierks A."/>
            <person name="Storesund J.E."/>
            <person name="Kallscheuer N."/>
            <person name="Luecker S."/>
            <person name="Lage O.M."/>
            <person name="Pohl T."/>
            <person name="Merkel B.J."/>
            <person name="Hornburger P."/>
            <person name="Mueller R.-W."/>
            <person name="Bruemmer F."/>
            <person name="Labrenz M."/>
            <person name="Spormann A.M."/>
            <person name="Op den Camp H."/>
            <person name="Overmann J."/>
            <person name="Amann R."/>
            <person name="Jetten M.S.M."/>
            <person name="Mascher T."/>
            <person name="Medema M.H."/>
            <person name="Devos D.P."/>
            <person name="Kaster A.-K."/>
            <person name="Ovreas L."/>
            <person name="Rohde M."/>
            <person name="Galperin M.Y."/>
            <person name="Jogler C."/>
        </authorList>
    </citation>
    <scope>NUCLEOTIDE SEQUENCE [LARGE SCALE GENOMIC DNA]</scope>
    <source>
        <strain evidence="1 2">Pan153</strain>
    </source>
</reference>
<dbReference type="Proteomes" id="UP000320839">
    <property type="component" value="Chromosome"/>
</dbReference>
<gene>
    <name evidence="1" type="ORF">Pan153_49710</name>
</gene>
<name>A0A518FVF2_9PLAN</name>
<dbReference type="OrthoDB" id="5456548at2"/>
<dbReference type="AlphaFoldDB" id="A0A518FVF2"/>
<organism evidence="1 2">
    <name type="scientific">Gimesia panareensis</name>
    <dbReference type="NCBI Taxonomy" id="2527978"/>
    <lineage>
        <taxon>Bacteria</taxon>
        <taxon>Pseudomonadati</taxon>
        <taxon>Planctomycetota</taxon>
        <taxon>Planctomycetia</taxon>
        <taxon>Planctomycetales</taxon>
        <taxon>Planctomycetaceae</taxon>
        <taxon>Gimesia</taxon>
    </lineage>
</organism>
<accession>A0A518FVF2</accession>
<sequence>MVKFAISYQVHEHGWASVALSDGRTTIERPVSCLHDSLLDLARMALSLKAGHAESMARFLDEPGELQLVVIRDGHQAKYTVRWFSEESRGGMFSAEDGDILLEGTTTPVRIVQQITQVLWKIHEQIGVKEYRNRWQADFPLREYQQLSG</sequence>
<evidence type="ECO:0000313" key="1">
    <source>
        <dbReference type="EMBL" id="QDV20296.1"/>
    </source>
</evidence>
<dbReference type="EMBL" id="CP036317">
    <property type="protein sequence ID" value="QDV20296.1"/>
    <property type="molecule type" value="Genomic_DNA"/>
</dbReference>
<proteinExistence type="predicted"/>
<protein>
    <submittedName>
        <fullName evidence="1">Uncharacterized protein</fullName>
    </submittedName>
</protein>
<evidence type="ECO:0000313" key="2">
    <source>
        <dbReference type="Proteomes" id="UP000320839"/>
    </source>
</evidence>
<dbReference type="RefSeq" id="WP_145458396.1">
    <property type="nucleotide sequence ID" value="NZ_CP036317.1"/>
</dbReference>